<geneLocation type="plasmid" evidence="1 2">
    <name>pILYOP02</name>
</geneLocation>
<evidence type="ECO:0000313" key="1">
    <source>
        <dbReference type="EMBL" id="ADO84564.1"/>
    </source>
</evidence>
<dbReference type="OrthoDB" id="88488at2"/>
<keyword evidence="1" id="KW-0614">Plasmid</keyword>
<keyword evidence="2" id="KW-1185">Reference proteome</keyword>
<dbReference type="AlphaFoldDB" id="E3HDV2"/>
<organism evidence="1 2">
    <name type="scientific">Ilyobacter polytropus (strain ATCC 51220 / DSM 2926 / LMG 16218 / CuHBu1)</name>
    <dbReference type="NCBI Taxonomy" id="572544"/>
    <lineage>
        <taxon>Bacteria</taxon>
        <taxon>Fusobacteriati</taxon>
        <taxon>Fusobacteriota</taxon>
        <taxon>Fusobacteriia</taxon>
        <taxon>Fusobacteriales</taxon>
        <taxon>Fusobacteriaceae</taxon>
        <taxon>Ilyobacter</taxon>
    </lineage>
</organism>
<dbReference type="EMBL" id="CP002283">
    <property type="protein sequence ID" value="ADO84564.1"/>
    <property type="molecule type" value="Genomic_DNA"/>
</dbReference>
<gene>
    <name evidence="1" type="ordered locus">Ilyop_2810</name>
</gene>
<proteinExistence type="predicted"/>
<protein>
    <submittedName>
        <fullName evidence="1">Uncharacterized protein</fullName>
    </submittedName>
</protein>
<accession>E3HDV2</accession>
<dbReference type="KEGG" id="ipo:Ilyop_2810"/>
<sequence length="229" mass="26229">MGRKTSGLLSIREKSEKLKEKSSNLEKVTGNTVLPVKLEEDFKITEDKETNEFLVKKSIEVLRIQAKASVDLGKVFKEVHEKLAGDNHHNGVYTVWLEKNGFNKMTAIRHRRRYELYTMVNSEKGKAFVATLPVRIIDSIYRQEDISGIAATITEGITRKELENMIASPEIFEGVDILPYDPKEAEKLYSEIGNIYKKVSLDKISEDNKDAFEKDMKRIEKILSKWSSS</sequence>
<reference evidence="1 2" key="1">
    <citation type="journal article" date="2010" name="Stand. Genomic Sci.">
        <title>Complete genome sequence of Ilyobacter polytropus type strain (CuHbu1).</title>
        <authorList>
            <person name="Sikorski J."/>
            <person name="Chertkov O."/>
            <person name="Lapidus A."/>
            <person name="Nolan M."/>
            <person name="Lucas S."/>
            <person name="Del Rio T.G."/>
            <person name="Tice H."/>
            <person name="Cheng J.F."/>
            <person name="Tapia R."/>
            <person name="Han C."/>
            <person name="Goodwin L."/>
            <person name="Pitluck S."/>
            <person name="Liolios K."/>
            <person name="Ivanova N."/>
            <person name="Mavromatis K."/>
            <person name="Mikhailova N."/>
            <person name="Pati A."/>
            <person name="Chen A."/>
            <person name="Palaniappan K."/>
            <person name="Land M."/>
            <person name="Hauser L."/>
            <person name="Chang Y.J."/>
            <person name="Jeffries C.D."/>
            <person name="Brambilla E."/>
            <person name="Yasawong M."/>
            <person name="Rohde M."/>
            <person name="Pukall R."/>
            <person name="Spring S."/>
            <person name="Goker M."/>
            <person name="Woyke T."/>
            <person name="Bristow J."/>
            <person name="Eisen J.A."/>
            <person name="Markowitz V."/>
            <person name="Hugenholtz P."/>
            <person name="Kyrpides N.C."/>
            <person name="Klenk H.P."/>
        </authorList>
    </citation>
    <scope>NUCLEOTIDE SEQUENCE [LARGE SCALE GENOMIC DNA]</scope>
    <source>
        <strain evidence="2">ATCC 51220 / DSM 2926 / LMG 16218 / CuHBu1</strain>
        <plasmid evidence="2">pILYOP02</plasmid>
    </source>
</reference>
<dbReference type="RefSeq" id="WP_013389216.1">
    <property type="nucleotide sequence ID" value="NC_014634.1"/>
</dbReference>
<dbReference type="Proteomes" id="UP000006875">
    <property type="component" value="Plasmid pILYOP02"/>
</dbReference>
<name>E3HDV2_ILYPC</name>
<dbReference type="eggNOG" id="ENOG50339HP">
    <property type="taxonomic scope" value="Bacteria"/>
</dbReference>
<evidence type="ECO:0000313" key="2">
    <source>
        <dbReference type="Proteomes" id="UP000006875"/>
    </source>
</evidence>
<dbReference type="HOGENOM" id="CLU_105367_0_0_0"/>